<evidence type="ECO:0000256" key="15">
    <source>
        <dbReference type="PROSITE-ProRule" id="PRU00110"/>
    </source>
</evidence>
<evidence type="ECO:0000256" key="13">
    <source>
        <dbReference type="ARBA" id="ARBA00023012"/>
    </source>
</evidence>
<dbReference type="CDD" id="cd17546">
    <property type="entry name" value="REC_hyHK_CKI1_RcsC-like"/>
    <property type="match status" value="1"/>
</dbReference>
<dbReference type="SUPFAM" id="SSF158472">
    <property type="entry name" value="HAMP domain-like"/>
    <property type="match status" value="1"/>
</dbReference>
<evidence type="ECO:0000256" key="6">
    <source>
        <dbReference type="ARBA" id="ARBA00022553"/>
    </source>
</evidence>
<sequence>MAGLSSLASLIAWSGFKQVTSKERLVSEEAIPAMRVAQQLAELNIGISKTAQLLSTTNSQPDSYALGNALAGLSAELQTLFRADLDHLFSAEQLDQVRQLGGRIETNLRQLEPLTSRRITYQQQLDSRLQQLDQMLSEIADLTQSQVANANTIAIVNLVNVYDLVDRQVEPEQVFRSLDQTLEDDIDQLEQMSELLQKSYQLRYNIGKLASLDSSNVIDQLEQQYLQVLEVMQRRVQVIADPQRAERAQATLHQIQQLRSPFEARRQWLAVNQELRMLDRSNQQLFSNLNQVVKAIVDHGSRRIGQATEGLNELLIEGERVVIVSGIATLVLLVLLMWKVVYRDIVRRLEDRTQALHRLAEGDLAIELDQRGNDELADMARAIEVFRQNILARQQLEQQLREHKQDLERQVDQRTQELSQANLQLNNEAAAHAEAKLRAEQANRAKSTFLAHMSHEIRTPMNGVIGTLELLKQSPLDPQQRTYVDTSLISSENLLDILNDILDYSKVESTRVEISEQDFELTRMLNQLITLMQPRADHKRLSLRLQVDPQLPKRIRADQGKLRQVLTNLVGNAIKFTEQGSVQLQVGLNTQAESARLRVEVTDSGIGIAEERQRDIFDAFSQVGSNHQLGGTGLGLTISKSLVAAMGGDLQLRSRHGEGSCFWFELPLCEAEPPQQSDEQPSLQLASDSEPALSGLRVLLVEDNPINRLVAEGLLQQLGHQVQSSVDGQSALQQLSQQPFDIALVDINLPDINGVALCSQLKAKLAEQGRSMPILAVSAHVFKEEIDDYLAADFDGFIAKPIQRQALSQALMKAMGMAESLPEQPPVQASGSDDIELLKASVLEQDLQQLGPSTVQQMIELFVSNAPQILEQIACHDNTDQQPDLIHSLKGSAASLGLEQLYQRCQALEASSRNQPLTAEQLNELTKLLQASIDALQAFSKAI</sequence>
<keyword evidence="4" id="KW-1003">Cell membrane</keyword>
<dbReference type="InterPro" id="IPR038188">
    <property type="entry name" value="TorS_sensor_sf"/>
</dbReference>
<dbReference type="InterPro" id="IPR003660">
    <property type="entry name" value="HAMP_dom"/>
</dbReference>
<proteinExistence type="predicted"/>
<dbReference type="InterPro" id="IPR014302">
    <property type="entry name" value="Sig_transdc_His_kinase_TorS"/>
</dbReference>
<dbReference type="InterPro" id="IPR036097">
    <property type="entry name" value="HisK_dim/P_sf"/>
</dbReference>
<keyword evidence="23" id="KW-1185">Reference proteome</keyword>
<dbReference type="InterPro" id="IPR011006">
    <property type="entry name" value="CheY-like_superfamily"/>
</dbReference>
<name>A0A369WA96_9GAMM</name>
<feature type="domain" description="Histidine kinase" evidence="18">
    <location>
        <begin position="452"/>
        <end position="670"/>
    </location>
</feature>
<dbReference type="PRINTS" id="PR00344">
    <property type="entry name" value="BCTRLSENSOR"/>
</dbReference>
<dbReference type="GO" id="GO:0000155">
    <property type="term" value="F:phosphorelay sensor kinase activity"/>
    <property type="evidence" value="ECO:0007669"/>
    <property type="project" value="InterPro"/>
</dbReference>
<evidence type="ECO:0000313" key="23">
    <source>
        <dbReference type="Proteomes" id="UP000253769"/>
    </source>
</evidence>
<keyword evidence="7 22" id="KW-0808">Transferase</keyword>
<evidence type="ECO:0000256" key="4">
    <source>
        <dbReference type="ARBA" id="ARBA00022475"/>
    </source>
</evidence>
<dbReference type="InterPro" id="IPR008207">
    <property type="entry name" value="Sig_transdc_His_kin_Hpt_dom"/>
</dbReference>
<evidence type="ECO:0000256" key="12">
    <source>
        <dbReference type="ARBA" id="ARBA00022989"/>
    </source>
</evidence>
<dbReference type="Pfam" id="PF21689">
    <property type="entry name" value="TorS_sensor_domain"/>
    <property type="match status" value="1"/>
</dbReference>
<dbReference type="Proteomes" id="UP000253769">
    <property type="component" value="Unassembled WGS sequence"/>
</dbReference>
<dbReference type="SMART" id="SM00073">
    <property type="entry name" value="HPT"/>
    <property type="match status" value="1"/>
</dbReference>
<evidence type="ECO:0000256" key="9">
    <source>
        <dbReference type="ARBA" id="ARBA00022741"/>
    </source>
</evidence>
<evidence type="ECO:0000256" key="14">
    <source>
        <dbReference type="ARBA" id="ARBA00023136"/>
    </source>
</evidence>
<dbReference type="CDD" id="cd06225">
    <property type="entry name" value="HAMP"/>
    <property type="match status" value="1"/>
</dbReference>
<dbReference type="PANTHER" id="PTHR43047:SF78">
    <property type="entry name" value="SENSORY_REGULATORY PROTEIN RPFC"/>
    <property type="match status" value="1"/>
</dbReference>
<dbReference type="InterPro" id="IPR037952">
    <property type="entry name" value="Sensor_TorS"/>
</dbReference>
<evidence type="ECO:0000259" key="19">
    <source>
        <dbReference type="PROSITE" id="PS50110"/>
    </source>
</evidence>
<feature type="domain" description="HAMP" evidence="20">
    <location>
        <begin position="343"/>
        <end position="395"/>
    </location>
</feature>
<keyword evidence="17" id="KW-0175">Coiled coil</keyword>
<dbReference type="EMBL" id="QQOH01000004">
    <property type="protein sequence ID" value="RDE18930.1"/>
    <property type="molecule type" value="Genomic_DNA"/>
</dbReference>
<dbReference type="PROSITE" id="PS50109">
    <property type="entry name" value="HIS_KIN"/>
    <property type="match status" value="1"/>
</dbReference>
<dbReference type="CDD" id="cd16172">
    <property type="entry name" value="TorS_sensor_domain"/>
    <property type="match status" value="1"/>
</dbReference>
<evidence type="ECO:0000256" key="5">
    <source>
        <dbReference type="ARBA" id="ARBA00022519"/>
    </source>
</evidence>
<comment type="subcellular location">
    <subcellularLocation>
        <location evidence="2">Cell inner membrane</location>
        <topology evidence="2">Multi-pass membrane protein</topology>
    </subcellularLocation>
</comment>
<evidence type="ECO:0000259" key="18">
    <source>
        <dbReference type="PROSITE" id="PS50109"/>
    </source>
</evidence>
<dbReference type="Pfam" id="PF00072">
    <property type="entry name" value="Response_reg"/>
    <property type="match status" value="1"/>
</dbReference>
<dbReference type="InterPro" id="IPR036890">
    <property type="entry name" value="HATPase_C_sf"/>
</dbReference>
<keyword evidence="8" id="KW-0812">Transmembrane</keyword>
<dbReference type="SMART" id="SM00448">
    <property type="entry name" value="REC"/>
    <property type="match status" value="1"/>
</dbReference>
<keyword evidence="5" id="KW-0997">Cell inner membrane</keyword>
<dbReference type="Pfam" id="PF02518">
    <property type="entry name" value="HATPase_c"/>
    <property type="match status" value="1"/>
</dbReference>
<keyword evidence="13" id="KW-0902">Two-component regulatory system</keyword>
<feature type="modified residue" description="Phosphohistidine" evidence="15">
    <location>
        <position position="887"/>
    </location>
</feature>
<dbReference type="Gene3D" id="6.10.340.10">
    <property type="match status" value="1"/>
</dbReference>
<evidence type="ECO:0000256" key="1">
    <source>
        <dbReference type="ARBA" id="ARBA00000085"/>
    </source>
</evidence>
<dbReference type="SUPFAM" id="SSF52172">
    <property type="entry name" value="CheY-like"/>
    <property type="match status" value="1"/>
</dbReference>
<dbReference type="PROSITE" id="PS50110">
    <property type="entry name" value="RESPONSE_REGULATORY"/>
    <property type="match status" value="1"/>
</dbReference>
<dbReference type="CDD" id="cd16922">
    <property type="entry name" value="HATPase_EvgS-ArcB-TorS-like"/>
    <property type="match status" value="1"/>
</dbReference>
<dbReference type="SMART" id="SM00388">
    <property type="entry name" value="HisKA"/>
    <property type="match status" value="1"/>
</dbReference>
<evidence type="ECO:0000313" key="22">
    <source>
        <dbReference type="EMBL" id="RDE18930.1"/>
    </source>
</evidence>
<dbReference type="FunFam" id="1.10.287.130:FF:000004">
    <property type="entry name" value="Ethylene receptor 1"/>
    <property type="match status" value="1"/>
</dbReference>
<dbReference type="NCBIfam" id="TIGR02956">
    <property type="entry name" value="TMAO_torS"/>
    <property type="match status" value="1"/>
</dbReference>
<dbReference type="AlphaFoldDB" id="A0A369WA96"/>
<dbReference type="CDD" id="cd00082">
    <property type="entry name" value="HisKA"/>
    <property type="match status" value="1"/>
</dbReference>
<gene>
    <name evidence="22" type="primary">torS</name>
    <name evidence="22" type="ORF">DV711_15070</name>
</gene>
<protein>
    <recommendedName>
        <fullName evidence="3">histidine kinase</fullName>
        <ecNumber evidence="3">2.7.13.3</ecNumber>
    </recommendedName>
</protein>
<dbReference type="Pfam" id="PF01627">
    <property type="entry name" value="Hpt"/>
    <property type="match status" value="1"/>
</dbReference>
<dbReference type="SUPFAM" id="SSF47384">
    <property type="entry name" value="Homodimeric domain of signal transducing histidine kinase"/>
    <property type="match status" value="1"/>
</dbReference>
<keyword evidence="6 16" id="KW-0597">Phosphoprotein</keyword>
<evidence type="ECO:0000256" key="8">
    <source>
        <dbReference type="ARBA" id="ARBA00022692"/>
    </source>
</evidence>
<keyword evidence="10 22" id="KW-0418">Kinase</keyword>
<dbReference type="PANTHER" id="PTHR43047">
    <property type="entry name" value="TWO-COMPONENT HISTIDINE PROTEIN KINASE"/>
    <property type="match status" value="1"/>
</dbReference>
<dbReference type="SMART" id="SM00304">
    <property type="entry name" value="HAMP"/>
    <property type="match status" value="1"/>
</dbReference>
<feature type="domain" description="HPt" evidence="21">
    <location>
        <begin position="847"/>
        <end position="943"/>
    </location>
</feature>
<dbReference type="Pfam" id="PF00672">
    <property type="entry name" value="HAMP"/>
    <property type="match status" value="1"/>
</dbReference>
<keyword evidence="11" id="KW-0067">ATP-binding</keyword>
<evidence type="ECO:0000256" key="3">
    <source>
        <dbReference type="ARBA" id="ARBA00012438"/>
    </source>
</evidence>
<dbReference type="PROSITE" id="PS50885">
    <property type="entry name" value="HAMP"/>
    <property type="match status" value="1"/>
</dbReference>
<dbReference type="InterPro" id="IPR005467">
    <property type="entry name" value="His_kinase_dom"/>
</dbReference>
<keyword evidence="12" id="KW-1133">Transmembrane helix</keyword>
<dbReference type="Pfam" id="PF00512">
    <property type="entry name" value="HisKA"/>
    <property type="match status" value="1"/>
</dbReference>
<dbReference type="CDD" id="cd00088">
    <property type="entry name" value="HPT"/>
    <property type="match status" value="1"/>
</dbReference>
<dbReference type="SUPFAM" id="SSF47226">
    <property type="entry name" value="Histidine-containing phosphotransfer domain, HPT domain"/>
    <property type="match status" value="1"/>
</dbReference>
<dbReference type="InterPro" id="IPR036641">
    <property type="entry name" value="HPT_dom_sf"/>
</dbReference>
<feature type="domain" description="Response regulatory" evidence="19">
    <location>
        <begin position="697"/>
        <end position="815"/>
    </location>
</feature>
<keyword evidence="14" id="KW-0472">Membrane</keyword>
<keyword evidence="9" id="KW-0547">Nucleotide-binding</keyword>
<evidence type="ECO:0000256" key="7">
    <source>
        <dbReference type="ARBA" id="ARBA00022679"/>
    </source>
</evidence>
<comment type="catalytic activity">
    <reaction evidence="1">
        <text>ATP + protein L-histidine = ADP + protein N-phospho-L-histidine.</text>
        <dbReference type="EC" id="2.7.13.3"/>
    </reaction>
</comment>
<dbReference type="InterPro" id="IPR003661">
    <property type="entry name" value="HisK_dim/P_dom"/>
</dbReference>
<feature type="modified residue" description="4-aspartylphosphate" evidence="16">
    <location>
        <position position="746"/>
    </location>
</feature>
<reference evidence="22 23" key="1">
    <citation type="submission" date="2018-07" db="EMBL/GenBank/DDBJ databases">
        <title>Motiliproteus coralliicola sp. nov., a bacterium isolated from Coral.</title>
        <authorList>
            <person name="Wang G."/>
        </authorList>
    </citation>
    <scope>NUCLEOTIDE SEQUENCE [LARGE SCALE GENOMIC DNA]</scope>
    <source>
        <strain evidence="22 23">C34</strain>
    </source>
</reference>
<evidence type="ECO:0000259" key="21">
    <source>
        <dbReference type="PROSITE" id="PS50894"/>
    </source>
</evidence>
<evidence type="ECO:0000256" key="16">
    <source>
        <dbReference type="PROSITE-ProRule" id="PRU00169"/>
    </source>
</evidence>
<dbReference type="PIRSF" id="PIRSF036437">
    <property type="entry name" value="HK_TorS"/>
    <property type="match status" value="1"/>
</dbReference>
<dbReference type="GO" id="GO:0005524">
    <property type="term" value="F:ATP binding"/>
    <property type="evidence" value="ECO:0007669"/>
    <property type="project" value="UniProtKB-KW"/>
</dbReference>
<feature type="coiled-coil region" evidence="17">
    <location>
        <begin position="393"/>
        <end position="445"/>
    </location>
</feature>
<dbReference type="GO" id="GO:0005886">
    <property type="term" value="C:plasma membrane"/>
    <property type="evidence" value="ECO:0007669"/>
    <property type="project" value="UniProtKB-SubCell"/>
</dbReference>
<dbReference type="InterPro" id="IPR001789">
    <property type="entry name" value="Sig_transdc_resp-reg_receiver"/>
</dbReference>
<evidence type="ECO:0000256" key="17">
    <source>
        <dbReference type="SAM" id="Coils"/>
    </source>
</evidence>
<comment type="caution">
    <text evidence="22">The sequence shown here is derived from an EMBL/GenBank/DDBJ whole genome shotgun (WGS) entry which is preliminary data.</text>
</comment>
<evidence type="ECO:0000256" key="10">
    <source>
        <dbReference type="ARBA" id="ARBA00022777"/>
    </source>
</evidence>
<accession>A0A369WA96</accession>
<dbReference type="Gene3D" id="1.20.58.920">
    <property type="match status" value="1"/>
</dbReference>
<organism evidence="22 23">
    <name type="scientific">Motiliproteus coralliicola</name>
    <dbReference type="NCBI Taxonomy" id="2283196"/>
    <lineage>
        <taxon>Bacteria</taxon>
        <taxon>Pseudomonadati</taxon>
        <taxon>Pseudomonadota</taxon>
        <taxon>Gammaproteobacteria</taxon>
        <taxon>Oceanospirillales</taxon>
        <taxon>Oceanospirillaceae</taxon>
        <taxon>Motiliproteus</taxon>
    </lineage>
</organism>
<dbReference type="InterPro" id="IPR003594">
    <property type="entry name" value="HATPase_dom"/>
</dbReference>
<dbReference type="Gene3D" id="1.10.287.130">
    <property type="match status" value="1"/>
</dbReference>
<evidence type="ECO:0000259" key="20">
    <source>
        <dbReference type="PROSITE" id="PS50885"/>
    </source>
</evidence>
<dbReference type="Gene3D" id="1.20.120.160">
    <property type="entry name" value="HPT domain"/>
    <property type="match status" value="1"/>
</dbReference>
<dbReference type="Gene3D" id="3.40.50.2300">
    <property type="match status" value="1"/>
</dbReference>
<evidence type="ECO:0000256" key="2">
    <source>
        <dbReference type="ARBA" id="ARBA00004429"/>
    </source>
</evidence>
<dbReference type="SMART" id="SM00387">
    <property type="entry name" value="HATPase_c"/>
    <property type="match status" value="1"/>
</dbReference>
<dbReference type="Gene3D" id="3.30.565.10">
    <property type="entry name" value="Histidine kinase-like ATPase, C-terminal domain"/>
    <property type="match status" value="1"/>
</dbReference>
<evidence type="ECO:0000256" key="11">
    <source>
        <dbReference type="ARBA" id="ARBA00022840"/>
    </source>
</evidence>
<dbReference type="SUPFAM" id="SSF55874">
    <property type="entry name" value="ATPase domain of HSP90 chaperone/DNA topoisomerase II/histidine kinase"/>
    <property type="match status" value="1"/>
</dbReference>
<dbReference type="FunFam" id="3.30.565.10:FF:000010">
    <property type="entry name" value="Sensor histidine kinase RcsC"/>
    <property type="match status" value="1"/>
</dbReference>
<dbReference type="PROSITE" id="PS50894">
    <property type="entry name" value="HPT"/>
    <property type="match status" value="1"/>
</dbReference>
<dbReference type="InterPro" id="IPR004358">
    <property type="entry name" value="Sig_transdc_His_kin-like_C"/>
</dbReference>
<dbReference type="EC" id="2.7.13.3" evidence="3"/>